<dbReference type="EMBL" id="KV784441">
    <property type="protein sequence ID" value="OEU05950.1"/>
    <property type="molecule type" value="Genomic_DNA"/>
</dbReference>
<evidence type="ECO:0000256" key="2">
    <source>
        <dbReference type="SAM" id="Phobius"/>
    </source>
</evidence>
<evidence type="ECO:0000256" key="1">
    <source>
        <dbReference type="SAM" id="MobiDB-lite"/>
    </source>
</evidence>
<dbReference type="KEGG" id="fcy:FRACYDRAFT_257243"/>
<dbReference type="OrthoDB" id="9909019at2759"/>
<feature type="compositionally biased region" description="Acidic residues" evidence="1">
    <location>
        <begin position="1"/>
        <end position="10"/>
    </location>
</feature>
<organism evidence="3 4">
    <name type="scientific">Fragilariopsis cylindrus CCMP1102</name>
    <dbReference type="NCBI Taxonomy" id="635003"/>
    <lineage>
        <taxon>Eukaryota</taxon>
        <taxon>Sar</taxon>
        <taxon>Stramenopiles</taxon>
        <taxon>Ochrophyta</taxon>
        <taxon>Bacillariophyta</taxon>
        <taxon>Bacillariophyceae</taxon>
        <taxon>Bacillariophycidae</taxon>
        <taxon>Bacillariales</taxon>
        <taxon>Bacillariaceae</taxon>
        <taxon>Fragilariopsis</taxon>
    </lineage>
</organism>
<gene>
    <name evidence="3" type="ORF">FRACYDRAFT_257243</name>
</gene>
<feature type="transmembrane region" description="Helical" evidence="2">
    <location>
        <begin position="199"/>
        <end position="222"/>
    </location>
</feature>
<feature type="region of interest" description="Disordered" evidence="1">
    <location>
        <begin position="1"/>
        <end position="118"/>
    </location>
</feature>
<feature type="compositionally biased region" description="Low complexity" evidence="1">
    <location>
        <begin position="97"/>
        <end position="118"/>
    </location>
</feature>
<feature type="compositionally biased region" description="Low complexity" evidence="1">
    <location>
        <begin position="62"/>
        <end position="85"/>
    </location>
</feature>
<dbReference type="AlphaFoldDB" id="A0A1E7EJA0"/>
<evidence type="ECO:0000313" key="4">
    <source>
        <dbReference type="Proteomes" id="UP000095751"/>
    </source>
</evidence>
<accession>A0A1E7EJA0</accession>
<evidence type="ECO:0000313" key="3">
    <source>
        <dbReference type="EMBL" id="OEU05950.1"/>
    </source>
</evidence>
<dbReference type="InParanoid" id="A0A1E7EJA0"/>
<dbReference type="Proteomes" id="UP000095751">
    <property type="component" value="Unassembled WGS sequence"/>
</dbReference>
<proteinExistence type="predicted"/>
<feature type="transmembrane region" description="Helical" evidence="2">
    <location>
        <begin position="156"/>
        <end position="179"/>
    </location>
</feature>
<reference evidence="3 4" key="1">
    <citation type="submission" date="2016-09" db="EMBL/GenBank/DDBJ databases">
        <title>Extensive genetic diversity and differential bi-allelic expression allows diatom success in the polar Southern Ocean.</title>
        <authorList>
            <consortium name="DOE Joint Genome Institute"/>
            <person name="Mock T."/>
            <person name="Otillar R.P."/>
            <person name="Strauss J."/>
            <person name="Dupont C."/>
            <person name="Frickenhaus S."/>
            <person name="Maumus F."/>
            <person name="Mcmullan M."/>
            <person name="Sanges R."/>
            <person name="Schmutz J."/>
            <person name="Toseland A."/>
            <person name="Valas R."/>
            <person name="Veluchamy A."/>
            <person name="Ward B.J."/>
            <person name="Allen A."/>
            <person name="Barry K."/>
            <person name="Falciatore A."/>
            <person name="Ferrante M."/>
            <person name="Fortunato A.E."/>
            <person name="Gloeckner G."/>
            <person name="Gruber A."/>
            <person name="Hipkin R."/>
            <person name="Janech M."/>
            <person name="Kroth P."/>
            <person name="Leese F."/>
            <person name="Lindquist E."/>
            <person name="Lyon B.R."/>
            <person name="Martin J."/>
            <person name="Mayer C."/>
            <person name="Parker M."/>
            <person name="Quesneville H."/>
            <person name="Raymond J."/>
            <person name="Uhlig C."/>
            <person name="Valentin K.U."/>
            <person name="Worden A.Z."/>
            <person name="Armbrust E.V."/>
            <person name="Bowler C."/>
            <person name="Green B."/>
            <person name="Moulton V."/>
            <person name="Van Oosterhout C."/>
            <person name="Grigoriev I."/>
        </authorList>
    </citation>
    <scope>NUCLEOTIDE SEQUENCE [LARGE SCALE GENOMIC DNA]</scope>
    <source>
        <strain evidence="3 4">CCMP1102</strain>
    </source>
</reference>
<feature type="compositionally biased region" description="Low complexity" evidence="1">
    <location>
        <begin position="26"/>
        <end position="35"/>
    </location>
</feature>
<keyword evidence="4" id="KW-1185">Reference proteome</keyword>
<name>A0A1E7EJA0_9STRA</name>
<protein>
    <submittedName>
        <fullName evidence="3">Uncharacterized protein</fullName>
    </submittedName>
</protein>
<keyword evidence="2" id="KW-0472">Membrane</keyword>
<keyword evidence="2" id="KW-1133">Transmembrane helix</keyword>
<sequence>MLKGTDDEDNIGASADGYGSDGNGDSEISITSGIRTIRRPSLLDANSKNDDNDDIAVKLVRSTSQHDSPSSSSSSSSVSSSASSSALCSITTTVGSQNRNQHETQQQQQQPQDNDNDTCSSTTIFYSSIIIDDISTLPPLSEPRHGIMKEESSRGICLVLTVIVLLPIVVHYIALTVILPSSDPDDSDNNYLIMLPGKMTFLVLVYLEITLGVIGLCGILYVDPCVIHRSKETCFPIPIQVESYIIEYQQYTATATRNDWRCYKLSTIIAAHTPNNTNSGSTTIIATTTSTTSTTSTKRKLYSGK</sequence>
<keyword evidence="2" id="KW-0812">Transmembrane</keyword>
<feature type="compositionally biased region" description="Polar residues" evidence="1">
    <location>
        <begin position="86"/>
        <end position="96"/>
    </location>
</feature>